<dbReference type="AlphaFoldDB" id="A0A081CR81"/>
<dbReference type="eggNOG" id="COG4886">
    <property type="taxonomic scope" value="Bacteria"/>
</dbReference>
<proteinExistence type="predicted"/>
<organism evidence="3 4">
    <name type="scientific">Agrobacterium rubi TR3 = NBRC 13261</name>
    <dbReference type="NCBI Taxonomy" id="1368415"/>
    <lineage>
        <taxon>Bacteria</taxon>
        <taxon>Pseudomonadati</taxon>
        <taxon>Pseudomonadota</taxon>
        <taxon>Alphaproteobacteria</taxon>
        <taxon>Hyphomicrobiales</taxon>
        <taxon>Rhizobiaceae</taxon>
        <taxon>Rhizobium/Agrobacterium group</taxon>
        <taxon>Agrobacterium</taxon>
    </lineage>
</organism>
<comment type="caution">
    <text evidence="3">The sequence shown here is derived from an EMBL/GenBank/DDBJ whole genome shotgun (WGS) entry which is preliminary data.</text>
</comment>
<dbReference type="InterPro" id="IPR032675">
    <property type="entry name" value="LRR_dom_sf"/>
</dbReference>
<dbReference type="EMBL" id="BBJU01000003">
    <property type="protein sequence ID" value="GAK69177.1"/>
    <property type="molecule type" value="Genomic_DNA"/>
</dbReference>
<dbReference type="PANTHER" id="PTHR46652:SF3">
    <property type="entry name" value="LEUCINE-RICH REPEAT-CONTAINING PROTEIN 9"/>
    <property type="match status" value="1"/>
</dbReference>
<evidence type="ECO:0000256" key="1">
    <source>
        <dbReference type="ARBA" id="ARBA00022614"/>
    </source>
</evidence>
<keyword evidence="1" id="KW-0433">Leucine-rich repeat</keyword>
<sequence>MTVSAMAPRRMCIFAIGILASVLVGSSAYYYLVPDVVPEHKAALERYASHPDADCPSSTDKTHCLSLNLVDPNSPLEVPSAPKVSKGLLVDVARLPGLQYLDLGHTEIDSLAPLIAAKDLQELRISVDLIHDTGSIGQLTGIKRLELGEVRGADLSAVARLSQLKSLSLSASEKDNLAPLRTMEAEIEIDHDSWQTGDIENLANIKGLSNVRLYGARDLSALSGAKRLRQLSLQPNGLASLAPIAGLVSLEHLNIVHSTIKDLTPLSGNTRLKSLTLLNTAISDLSVLEQLRDIETLTLSASDYTDISVLAALPNLKYVNLEGHRKIDLTPLLRSQSLERAHLGNRICWSDRAVVNEIVAKGLNATSYSSPDGVDPINQLCATYRDWRGGITDERECVVTADRDCPMNRR</sequence>
<dbReference type="SUPFAM" id="SSF52058">
    <property type="entry name" value="L domain-like"/>
    <property type="match status" value="1"/>
</dbReference>
<reference evidence="3 4" key="1">
    <citation type="submission" date="2014-08" db="EMBL/GenBank/DDBJ databases">
        <title>Whole genome shotgun sequence of Rhizobium rubi NBRC 13261.</title>
        <authorList>
            <person name="Katano-Makiyama Y."/>
            <person name="Hosoyama A."/>
            <person name="Hashimoto M."/>
            <person name="Hosoyama Y."/>
            <person name="Noguchi M."/>
            <person name="Tsuchikane K."/>
            <person name="Uohara A."/>
            <person name="Ohji S."/>
            <person name="Ichikawa N."/>
            <person name="Kimura A."/>
            <person name="Yamazoe A."/>
            <person name="Fujita N."/>
        </authorList>
    </citation>
    <scope>NUCLEOTIDE SEQUENCE [LARGE SCALE GENOMIC DNA]</scope>
    <source>
        <strain evidence="3 4">NBRC 13261</strain>
    </source>
</reference>
<protein>
    <submittedName>
        <fullName evidence="3">Uncharacterized protein</fullName>
    </submittedName>
</protein>
<gene>
    <name evidence="3" type="ORF">RRU01S_03_03500</name>
</gene>
<dbReference type="Gene3D" id="3.80.10.10">
    <property type="entry name" value="Ribonuclease Inhibitor"/>
    <property type="match status" value="2"/>
</dbReference>
<name>A0A081CR81_9HYPH</name>
<evidence type="ECO:0000313" key="4">
    <source>
        <dbReference type="Proteomes" id="UP000028701"/>
    </source>
</evidence>
<accession>A0A081CR81</accession>
<keyword evidence="2" id="KW-0677">Repeat</keyword>
<evidence type="ECO:0000313" key="3">
    <source>
        <dbReference type="EMBL" id="GAK69177.1"/>
    </source>
</evidence>
<dbReference type="PANTHER" id="PTHR46652">
    <property type="entry name" value="LEUCINE-RICH REPEAT AND IQ DOMAIN-CONTAINING PROTEIN 1-RELATED"/>
    <property type="match status" value="1"/>
</dbReference>
<dbReference type="Proteomes" id="UP000028701">
    <property type="component" value="Unassembled WGS sequence"/>
</dbReference>
<dbReference type="InterPro" id="IPR050836">
    <property type="entry name" value="SDS22/Internalin_LRR"/>
</dbReference>
<evidence type="ECO:0000256" key="2">
    <source>
        <dbReference type="ARBA" id="ARBA00022737"/>
    </source>
</evidence>